<reference evidence="2" key="1">
    <citation type="submission" date="2021-04" db="EMBL/GenBank/DDBJ databases">
        <title>Isolation of p-tert-butylphenol degrading bacteria Sphingobium phenoxybenzoativorans Tas13 from active sludge.</title>
        <authorList>
            <person name="Li Y."/>
        </authorList>
    </citation>
    <scope>NUCLEOTIDE SEQUENCE</scope>
    <source>
        <strain evidence="2">Tas13</strain>
    </source>
</reference>
<keyword evidence="1" id="KW-0732">Signal</keyword>
<evidence type="ECO:0000313" key="2">
    <source>
        <dbReference type="EMBL" id="QUT04312.1"/>
    </source>
</evidence>
<feature type="signal peptide" evidence="1">
    <location>
        <begin position="1"/>
        <end position="23"/>
    </location>
</feature>
<feature type="chain" id="PRO_5037907731" evidence="1">
    <location>
        <begin position="24"/>
        <end position="103"/>
    </location>
</feature>
<evidence type="ECO:0000313" key="3">
    <source>
        <dbReference type="Proteomes" id="UP000681425"/>
    </source>
</evidence>
<dbReference type="RefSeq" id="WP_212608146.1">
    <property type="nucleotide sequence ID" value="NZ_CP073910.1"/>
</dbReference>
<dbReference type="Proteomes" id="UP000681425">
    <property type="component" value="Chromosome"/>
</dbReference>
<keyword evidence="3" id="KW-1185">Reference proteome</keyword>
<proteinExistence type="predicted"/>
<gene>
    <name evidence="2" type="ORF">KFK14_14630</name>
</gene>
<evidence type="ECO:0000256" key="1">
    <source>
        <dbReference type="SAM" id="SignalP"/>
    </source>
</evidence>
<name>A0A975K6C2_9SPHN</name>
<sequence length="103" mass="10752">MNRIGQILMALLLLLGQMSVLEPAVSSTPPSSDAVHATLPCHSESHSHKAPLPHMCCSASLAFTATAETRLPSRAKIAAVEPAHCVTPLSGMALPPRTPPPRA</sequence>
<dbReference type="AlphaFoldDB" id="A0A975K6C2"/>
<organism evidence="2 3">
    <name type="scientific">Sphingobium phenoxybenzoativorans</name>
    <dbReference type="NCBI Taxonomy" id="1592790"/>
    <lineage>
        <taxon>Bacteria</taxon>
        <taxon>Pseudomonadati</taxon>
        <taxon>Pseudomonadota</taxon>
        <taxon>Alphaproteobacteria</taxon>
        <taxon>Sphingomonadales</taxon>
        <taxon>Sphingomonadaceae</taxon>
        <taxon>Sphingobium</taxon>
    </lineage>
</organism>
<dbReference type="EMBL" id="CP073910">
    <property type="protein sequence ID" value="QUT04312.1"/>
    <property type="molecule type" value="Genomic_DNA"/>
</dbReference>
<accession>A0A975K6C2</accession>
<dbReference type="KEGG" id="spph:KFK14_14630"/>
<protein>
    <submittedName>
        <fullName evidence="2">Uncharacterized protein</fullName>
    </submittedName>
</protein>